<sequence>MFFRKHLIVISIRQPPNGQRNLIVYVFRIDIILAIDNS</sequence>
<dbReference type="Proteomes" id="UP000010077">
    <property type="component" value="Chromosome"/>
</dbReference>
<dbReference type="EMBL" id="CP003539">
    <property type="protein sequence ID" value="AFX99126.1"/>
    <property type="molecule type" value="Genomic_DNA"/>
</dbReference>
<keyword evidence="2" id="KW-1185">Reference proteome</keyword>
<protein>
    <submittedName>
        <fullName evidence="1">Uncharacterized protein</fullName>
    </submittedName>
</protein>
<evidence type="ECO:0000313" key="2">
    <source>
        <dbReference type="Proteomes" id="UP000010077"/>
    </source>
</evidence>
<gene>
    <name evidence="1" type="ORF">A1OE_943</name>
</gene>
<dbReference type="KEGG" id="thal:A1OE_943"/>
<name>K7ZD28_9PROT</name>
<accession>K7ZD28</accession>
<proteinExistence type="predicted"/>
<evidence type="ECO:0000313" key="1">
    <source>
        <dbReference type="EMBL" id="AFX99126.1"/>
    </source>
</evidence>
<organism evidence="1 2">
    <name type="scientific">Candidatus Endolissoclinum faulkneri L2</name>
    <dbReference type="NCBI Taxonomy" id="1193729"/>
    <lineage>
        <taxon>Bacteria</taxon>
        <taxon>Pseudomonadati</taxon>
        <taxon>Pseudomonadota</taxon>
        <taxon>Alphaproteobacteria</taxon>
        <taxon>Rhodospirillales</taxon>
        <taxon>Rhodospirillaceae</taxon>
        <taxon>Candidatus Endolissoclinum</taxon>
    </lineage>
</organism>
<dbReference type="AlphaFoldDB" id="K7ZD28"/>
<reference evidence="1 2" key="1">
    <citation type="journal article" date="2012" name="Proc. Natl. Acad. Sci. U.S.A.">
        <title>Genome streamlining and chemical defense in a coral reef symbiosis.</title>
        <authorList>
            <person name="Kwan J.C."/>
            <person name="Donia M.S."/>
            <person name="Han A.W."/>
            <person name="Hirose E."/>
            <person name="Haygood M.G."/>
            <person name="Schmidt E.W."/>
        </authorList>
    </citation>
    <scope>NUCLEOTIDE SEQUENCE [LARGE SCALE GENOMIC DNA]</scope>
    <source>
        <strain evidence="1 2">L2</strain>
    </source>
</reference>
<dbReference type="HOGENOM" id="CLU_3326012_0_0_5"/>